<dbReference type="Proteomes" id="UP000198398">
    <property type="component" value="Plasmid unnamed1"/>
</dbReference>
<evidence type="ECO:0000313" key="2">
    <source>
        <dbReference type="EMBL" id="ASK67287.1"/>
    </source>
</evidence>
<evidence type="ECO:0008006" key="4">
    <source>
        <dbReference type="Google" id="ProtNLM"/>
    </source>
</evidence>
<keyword evidence="2" id="KW-0614">Plasmid</keyword>
<dbReference type="KEGG" id="brv:CFK39_15700"/>
<feature type="region of interest" description="Disordered" evidence="1">
    <location>
        <begin position="1"/>
        <end position="45"/>
    </location>
</feature>
<dbReference type="OrthoDB" id="4545310at2"/>
<dbReference type="AlphaFoldDB" id="A0A220UGJ3"/>
<dbReference type="InterPro" id="IPR024735">
    <property type="entry name" value="TcpC"/>
</dbReference>
<protein>
    <recommendedName>
        <fullName evidence="4">Conjugal transfer protein</fullName>
    </recommendedName>
</protein>
<reference evidence="2 3" key="1">
    <citation type="submission" date="2017-07" db="EMBL/GenBank/DDBJ databases">
        <title>Brachybacterium sp. VR2415.</title>
        <authorList>
            <person name="Tak E.J."/>
            <person name="Bae J.-W."/>
        </authorList>
    </citation>
    <scope>NUCLEOTIDE SEQUENCE [LARGE SCALE GENOMIC DNA]</scope>
    <source>
        <strain evidence="2 3">VR2415</strain>
        <plasmid evidence="3">unnamed1 sequence</plasmid>
    </source>
</reference>
<dbReference type="RefSeq" id="WP_089066518.1">
    <property type="nucleotide sequence ID" value="NZ_CP022317.1"/>
</dbReference>
<sequence length="331" mass="34417">MLTLWRKKTAPDPESDAPDEAASTERDTPADETRESKAEPDLAHGWTNGERLKSIAATGVVVGLCLTGPAALGLHFFGSDPAPQTAAVEVQDPAASQRVSEFATSFVTQYLTAARGQEDQVTAMLAQGAGRRLSLPEKPSPIGAATPGEAVQTSDGSWVVTVAVDQPSETGAAIRRYWQVPVLTDEAGGIAAAGLPSLVAAPTAGDLEVDQGDAINDSAVQDTVTAFMQAYLTGQGEVAPLTAPESSLSAVQPTPFQELSISSLTTTQQLPEEPAEGDLLRAQISVTATAADGGSARLDYTVELRYRDRWEVAAINPTTAGPTTTTTGEQS</sequence>
<organism evidence="2 3">
    <name type="scientific">Brachybacterium avium</name>
    <dbReference type="NCBI Taxonomy" id="2017485"/>
    <lineage>
        <taxon>Bacteria</taxon>
        <taxon>Bacillati</taxon>
        <taxon>Actinomycetota</taxon>
        <taxon>Actinomycetes</taxon>
        <taxon>Micrococcales</taxon>
        <taxon>Dermabacteraceae</taxon>
        <taxon>Brachybacterium</taxon>
    </lineage>
</organism>
<accession>A0A220UGJ3</accession>
<name>A0A220UGJ3_9MICO</name>
<evidence type="ECO:0000313" key="3">
    <source>
        <dbReference type="Proteomes" id="UP000198398"/>
    </source>
</evidence>
<gene>
    <name evidence="2" type="ORF">CFK39_15700</name>
</gene>
<proteinExistence type="predicted"/>
<dbReference type="EMBL" id="CP022317">
    <property type="protein sequence ID" value="ASK67287.1"/>
    <property type="molecule type" value="Genomic_DNA"/>
</dbReference>
<geneLocation type="plasmid" evidence="3">
    <name>unnamed1 sequence</name>
</geneLocation>
<evidence type="ECO:0000256" key="1">
    <source>
        <dbReference type="SAM" id="MobiDB-lite"/>
    </source>
</evidence>
<keyword evidence="3" id="KW-1185">Reference proteome</keyword>
<dbReference type="Pfam" id="PF12642">
    <property type="entry name" value="TpcC"/>
    <property type="match status" value="1"/>
</dbReference>
<feature type="compositionally biased region" description="Basic and acidic residues" evidence="1">
    <location>
        <begin position="23"/>
        <end position="42"/>
    </location>
</feature>